<evidence type="ECO:0000256" key="3">
    <source>
        <dbReference type="ARBA" id="ARBA00022692"/>
    </source>
</evidence>
<dbReference type="RefSeq" id="WP_407033048.1">
    <property type="nucleotide sequence ID" value="NZ_JAQGEF010000040.1"/>
</dbReference>
<feature type="domain" description="DUF3817" evidence="7">
    <location>
        <begin position="8"/>
        <end position="94"/>
    </location>
</feature>
<evidence type="ECO:0000313" key="9">
    <source>
        <dbReference type="Proteomes" id="UP001210231"/>
    </source>
</evidence>
<sequence length="97" mass="11377">MNNKSLINQFSAVAIIEGISYIILLFIAMPLKYWGDKPEYVKWVGQIHGILTLIFVVYLVLCHVKYKWHWIFSLKGFILSILPFGAFIFEKELKQLK</sequence>
<dbReference type="Proteomes" id="UP001210231">
    <property type="component" value="Unassembled WGS sequence"/>
</dbReference>
<dbReference type="Pfam" id="PF12823">
    <property type="entry name" value="DUF3817"/>
    <property type="match status" value="1"/>
</dbReference>
<proteinExistence type="predicted"/>
<feature type="transmembrane region" description="Helical" evidence="6">
    <location>
        <begin position="43"/>
        <end position="61"/>
    </location>
</feature>
<evidence type="ECO:0000256" key="2">
    <source>
        <dbReference type="ARBA" id="ARBA00022475"/>
    </source>
</evidence>
<keyword evidence="3 6" id="KW-0812">Transmembrane</keyword>
<gene>
    <name evidence="8" type="ORF">O3P16_18040</name>
</gene>
<evidence type="ECO:0000313" key="8">
    <source>
        <dbReference type="EMBL" id="MDA3616718.1"/>
    </source>
</evidence>
<keyword evidence="5 6" id="KW-0472">Membrane</keyword>
<evidence type="ECO:0000256" key="4">
    <source>
        <dbReference type="ARBA" id="ARBA00022989"/>
    </source>
</evidence>
<dbReference type="InterPro" id="IPR023845">
    <property type="entry name" value="DUF3817_TM"/>
</dbReference>
<keyword evidence="2" id="KW-1003">Cell membrane</keyword>
<evidence type="ECO:0000256" key="5">
    <source>
        <dbReference type="ARBA" id="ARBA00023136"/>
    </source>
</evidence>
<feature type="transmembrane region" description="Helical" evidence="6">
    <location>
        <begin position="12"/>
        <end position="31"/>
    </location>
</feature>
<feature type="transmembrane region" description="Helical" evidence="6">
    <location>
        <begin position="68"/>
        <end position="89"/>
    </location>
</feature>
<dbReference type="PANTHER" id="PTHR40077">
    <property type="entry name" value="MEMBRANE PROTEIN-RELATED"/>
    <property type="match status" value="1"/>
</dbReference>
<evidence type="ECO:0000256" key="6">
    <source>
        <dbReference type="SAM" id="Phobius"/>
    </source>
</evidence>
<keyword evidence="4 6" id="KW-1133">Transmembrane helix</keyword>
<reference evidence="8 9" key="1">
    <citation type="submission" date="2022-12" db="EMBL/GenBank/DDBJ databases">
        <title>Chitinophagaceae gen. sp. nov., a new member of the family Chitinophagaceae, isolated from soil in a chemical factory.</title>
        <authorList>
            <person name="Ke Z."/>
        </authorList>
    </citation>
    <scope>NUCLEOTIDE SEQUENCE [LARGE SCALE GENOMIC DNA]</scope>
    <source>
        <strain evidence="8 9">LY-5</strain>
    </source>
</reference>
<dbReference type="NCBIfam" id="TIGR03954">
    <property type="entry name" value="integ_memb_HG"/>
    <property type="match status" value="1"/>
</dbReference>
<comment type="subcellular location">
    <subcellularLocation>
        <location evidence="1">Cell membrane</location>
        <topology evidence="1">Multi-pass membrane protein</topology>
    </subcellularLocation>
</comment>
<comment type="caution">
    <text evidence="8">The sequence shown here is derived from an EMBL/GenBank/DDBJ whole genome shotgun (WGS) entry which is preliminary data.</text>
</comment>
<name>A0ABT4UPL3_9BACT</name>
<accession>A0ABT4UPL3</accession>
<dbReference type="PANTHER" id="PTHR40077:SF1">
    <property type="entry name" value="MEMBRANE PROTEIN"/>
    <property type="match status" value="1"/>
</dbReference>
<keyword evidence="9" id="KW-1185">Reference proteome</keyword>
<organism evidence="8 9">
    <name type="scientific">Polluticaenibacter yanchengensis</name>
    <dbReference type="NCBI Taxonomy" id="3014562"/>
    <lineage>
        <taxon>Bacteria</taxon>
        <taxon>Pseudomonadati</taxon>
        <taxon>Bacteroidota</taxon>
        <taxon>Chitinophagia</taxon>
        <taxon>Chitinophagales</taxon>
        <taxon>Chitinophagaceae</taxon>
        <taxon>Polluticaenibacter</taxon>
    </lineage>
</organism>
<evidence type="ECO:0000256" key="1">
    <source>
        <dbReference type="ARBA" id="ARBA00004651"/>
    </source>
</evidence>
<evidence type="ECO:0000259" key="7">
    <source>
        <dbReference type="Pfam" id="PF12823"/>
    </source>
</evidence>
<dbReference type="EMBL" id="JAQGEF010000040">
    <property type="protein sequence ID" value="MDA3616718.1"/>
    <property type="molecule type" value="Genomic_DNA"/>
</dbReference>
<protein>
    <submittedName>
        <fullName evidence="8">DUF3817 domain-containing protein</fullName>
    </submittedName>
</protein>